<name>A0A2S9YNG3_9BACT</name>
<reference evidence="1 2" key="1">
    <citation type="submission" date="2018-03" db="EMBL/GenBank/DDBJ databases">
        <title>Draft Genome Sequences of the Obligatory Marine Myxobacteria Enhygromyxa salina SWB007.</title>
        <authorList>
            <person name="Poehlein A."/>
            <person name="Moghaddam J.A."/>
            <person name="Harms H."/>
            <person name="Alanjari M."/>
            <person name="Koenig G.M."/>
            <person name="Daniel R."/>
            <person name="Schaeberle T.F."/>
        </authorList>
    </citation>
    <scope>NUCLEOTIDE SEQUENCE [LARGE SCALE GENOMIC DNA]</scope>
    <source>
        <strain evidence="1 2">SWB007</strain>
    </source>
</reference>
<evidence type="ECO:0000313" key="2">
    <source>
        <dbReference type="Proteomes" id="UP000238823"/>
    </source>
</evidence>
<comment type="caution">
    <text evidence="1">The sequence shown here is derived from an EMBL/GenBank/DDBJ whole genome shotgun (WGS) entry which is preliminary data.</text>
</comment>
<protein>
    <submittedName>
        <fullName evidence="1">Uncharacterized protein</fullName>
    </submittedName>
</protein>
<dbReference type="AlphaFoldDB" id="A0A2S9YNG3"/>
<organism evidence="1 2">
    <name type="scientific">Enhygromyxa salina</name>
    <dbReference type="NCBI Taxonomy" id="215803"/>
    <lineage>
        <taxon>Bacteria</taxon>
        <taxon>Pseudomonadati</taxon>
        <taxon>Myxococcota</taxon>
        <taxon>Polyangia</taxon>
        <taxon>Nannocystales</taxon>
        <taxon>Nannocystaceae</taxon>
        <taxon>Enhygromyxa</taxon>
    </lineage>
</organism>
<sequence>MGDPSGYDTCVPADYDVDVDGDKTSDPDLAVMLPVHGFIDAYSSGGPVVTFGILGVGADGQPSYANTNSEDQNYRGIDIACTGSNALGEFEAVPPVRMWSVLQELGPQSEQAVYSICSSDFGGGLGQIGTTIAGYF</sequence>
<dbReference type="EMBL" id="PVNL01000071">
    <property type="protein sequence ID" value="PRQ06624.1"/>
    <property type="molecule type" value="Genomic_DNA"/>
</dbReference>
<dbReference type="Proteomes" id="UP000238823">
    <property type="component" value="Unassembled WGS sequence"/>
</dbReference>
<gene>
    <name evidence="1" type="ORF">ENSA7_36830</name>
</gene>
<dbReference type="RefSeq" id="WP_106090657.1">
    <property type="nucleotide sequence ID" value="NZ_PVNL01000071.1"/>
</dbReference>
<proteinExistence type="predicted"/>
<evidence type="ECO:0000313" key="1">
    <source>
        <dbReference type="EMBL" id="PRQ06624.1"/>
    </source>
</evidence>
<accession>A0A2S9YNG3</accession>